<dbReference type="Proteomes" id="UP000216758">
    <property type="component" value="Unassembled WGS sequence"/>
</dbReference>
<comment type="caution">
    <text evidence="3">The sequence shown here is derived from an EMBL/GenBank/DDBJ whole genome shotgun (WGS) entry which is preliminary data.</text>
</comment>
<dbReference type="InterPro" id="IPR028098">
    <property type="entry name" value="Glyco_trans_4-like_N"/>
</dbReference>
<gene>
    <name evidence="3" type="ORF">DJ78_16295</name>
</gene>
<dbReference type="InterPro" id="IPR050194">
    <property type="entry name" value="Glycosyltransferase_grp1"/>
</dbReference>
<feature type="domain" description="Glycosyl transferase family 1" evidence="1">
    <location>
        <begin position="183"/>
        <end position="342"/>
    </location>
</feature>
<evidence type="ECO:0000259" key="2">
    <source>
        <dbReference type="Pfam" id="PF13439"/>
    </source>
</evidence>
<feature type="domain" description="Glycosyltransferase subfamily 4-like N-terminal" evidence="2">
    <location>
        <begin position="13"/>
        <end position="172"/>
    </location>
</feature>
<sequence length="367" mass="41088">MILQVSKYYYPEIGGIEKFVQDLAEELNKRSQNVKVLAATKNLSGEEQINNVEILRSQSLGEVQSVPIAPGLVIQLWRHSTEAELIHYHLPNPLAVLADTIVSPDCPRVVTYHSDIVKQSLSLRLYRPLLHRFLKSVDRIVTTSPKLLEHSEELQPHTEKCQVIPLGIDPSRFRKKEREISDGASKDQPIVLFVGRLTYYKGIQHLIDAAHRIEGEIIIVGDGPDRPELEKRARGRGASSDVTFLGHISEAKLHELYRVADVFVLPSVEPSEAFGIVQLEAMASETPVVNTELESGVPWVSPHRETGITVPPREPVELADAINELIREPDLATQYGQTARNRVMEKFTTSKTAAAYNDLYTTLLDNS</sequence>
<dbReference type="PANTHER" id="PTHR45947">
    <property type="entry name" value="SULFOQUINOVOSYL TRANSFERASE SQD2"/>
    <property type="match status" value="1"/>
</dbReference>
<reference evidence="3 4" key="1">
    <citation type="journal article" date="2014" name="Front. Microbiol.">
        <title>Population and genomic analysis of the genus Halorubrum.</title>
        <authorList>
            <person name="Fullmer M.S."/>
            <person name="Soucy S.M."/>
            <person name="Swithers K.S."/>
            <person name="Makkay A.M."/>
            <person name="Wheeler R."/>
            <person name="Ventosa A."/>
            <person name="Gogarten J.P."/>
            <person name="Papke R.T."/>
        </authorList>
    </citation>
    <scope>NUCLEOTIDE SEQUENCE [LARGE SCALE GENOMIC DNA]</scope>
    <source>
        <strain evidence="3 4">G37</strain>
    </source>
</reference>
<evidence type="ECO:0008006" key="5">
    <source>
        <dbReference type="Google" id="ProtNLM"/>
    </source>
</evidence>
<evidence type="ECO:0000313" key="3">
    <source>
        <dbReference type="EMBL" id="OYR67228.1"/>
    </source>
</evidence>
<evidence type="ECO:0000313" key="4">
    <source>
        <dbReference type="Proteomes" id="UP000216758"/>
    </source>
</evidence>
<dbReference type="PANTHER" id="PTHR45947:SF3">
    <property type="entry name" value="SULFOQUINOVOSYL TRANSFERASE SQD2"/>
    <property type="match status" value="1"/>
</dbReference>
<dbReference type="EMBL" id="NHPB01000111">
    <property type="protein sequence ID" value="OYR67228.1"/>
    <property type="molecule type" value="Genomic_DNA"/>
</dbReference>
<dbReference type="Pfam" id="PF00534">
    <property type="entry name" value="Glycos_transf_1"/>
    <property type="match status" value="1"/>
</dbReference>
<dbReference type="InterPro" id="IPR001296">
    <property type="entry name" value="Glyco_trans_1"/>
</dbReference>
<protein>
    <recommendedName>
        <fullName evidence="5">Glycosyltransferase</fullName>
    </recommendedName>
</protein>
<proteinExistence type="predicted"/>
<dbReference type="AlphaFoldDB" id="A0A256JEG6"/>
<dbReference type="Gene3D" id="3.40.50.2000">
    <property type="entry name" value="Glycogen Phosphorylase B"/>
    <property type="match status" value="2"/>
</dbReference>
<organism evidence="3 4">
    <name type="scientific">Halorubrum ezzemoulense</name>
    <name type="common">Halorubrum chaoviator</name>
    <dbReference type="NCBI Taxonomy" id="337243"/>
    <lineage>
        <taxon>Archaea</taxon>
        <taxon>Methanobacteriati</taxon>
        <taxon>Methanobacteriota</taxon>
        <taxon>Stenosarchaea group</taxon>
        <taxon>Halobacteria</taxon>
        <taxon>Halobacteriales</taxon>
        <taxon>Haloferacaceae</taxon>
        <taxon>Halorubrum</taxon>
    </lineage>
</organism>
<evidence type="ECO:0000259" key="1">
    <source>
        <dbReference type="Pfam" id="PF00534"/>
    </source>
</evidence>
<dbReference type="RefSeq" id="WP_094583609.1">
    <property type="nucleotide sequence ID" value="NZ_NHPB01000111.1"/>
</dbReference>
<dbReference type="GO" id="GO:0016757">
    <property type="term" value="F:glycosyltransferase activity"/>
    <property type="evidence" value="ECO:0007669"/>
    <property type="project" value="InterPro"/>
</dbReference>
<dbReference type="SUPFAM" id="SSF53756">
    <property type="entry name" value="UDP-Glycosyltransferase/glycogen phosphorylase"/>
    <property type="match status" value="1"/>
</dbReference>
<accession>A0A256JEG6</accession>
<dbReference type="Pfam" id="PF13439">
    <property type="entry name" value="Glyco_transf_4"/>
    <property type="match status" value="1"/>
</dbReference>
<dbReference type="OrthoDB" id="132546at2157"/>
<name>A0A256JEG6_HALEZ</name>